<dbReference type="Pfam" id="PF02706">
    <property type="entry name" value="Wzz"/>
    <property type="match status" value="1"/>
</dbReference>
<dbReference type="EMBL" id="QUZT01000001">
    <property type="protein sequence ID" value="TFY96124.1"/>
    <property type="molecule type" value="Genomic_DNA"/>
</dbReference>
<protein>
    <submittedName>
        <fullName evidence="8">Chain-length determining protein</fullName>
    </submittedName>
</protein>
<accession>A0A4Z0BDC2</accession>
<evidence type="ECO:0000256" key="2">
    <source>
        <dbReference type="ARBA" id="ARBA00022475"/>
    </source>
</evidence>
<evidence type="ECO:0000313" key="8">
    <source>
        <dbReference type="EMBL" id="TFY96124.1"/>
    </source>
</evidence>
<dbReference type="InterPro" id="IPR003856">
    <property type="entry name" value="LPS_length_determ_N"/>
</dbReference>
<reference evidence="8 9" key="1">
    <citation type="journal article" date="2019" name="Syst. Appl. Microbiol.">
        <title>New species of pathogenic Pseudomonas isolated from citrus in Tunisia: Proposal of Pseudomonas kairouanensis sp. nov. and Pseudomonas nabeulensis sp. nov.</title>
        <authorList>
            <person name="Oueslati M."/>
            <person name="Mulet M."/>
            <person name="Gomila M."/>
            <person name="Berge O."/>
            <person name="Hajlaoui M.R."/>
            <person name="Lalucat J."/>
            <person name="Sadfi-Zouaoui N."/>
            <person name="Garcia-Valdes E."/>
        </authorList>
    </citation>
    <scope>NUCLEOTIDE SEQUENCE [LARGE SCALE GENOMIC DNA]</scope>
    <source>
        <strain evidence="8 9">E10B</strain>
    </source>
</reference>
<feature type="non-terminal residue" evidence="8">
    <location>
        <position position="82"/>
    </location>
</feature>
<keyword evidence="9" id="KW-1185">Reference proteome</keyword>
<dbReference type="AlphaFoldDB" id="A0A4Z0BDC2"/>
<organism evidence="8 9">
    <name type="scientific">Pseudomonas nabeulensis</name>
    <dbReference type="NCBI Taxonomy" id="2293833"/>
    <lineage>
        <taxon>Bacteria</taxon>
        <taxon>Pseudomonadati</taxon>
        <taxon>Pseudomonadota</taxon>
        <taxon>Gammaproteobacteria</taxon>
        <taxon>Pseudomonadales</taxon>
        <taxon>Pseudomonadaceae</taxon>
        <taxon>Pseudomonas</taxon>
    </lineage>
</organism>
<evidence type="ECO:0000256" key="5">
    <source>
        <dbReference type="ARBA" id="ARBA00023136"/>
    </source>
</evidence>
<dbReference type="GO" id="GO:0005886">
    <property type="term" value="C:plasma membrane"/>
    <property type="evidence" value="ECO:0007669"/>
    <property type="project" value="UniProtKB-SubCell"/>
</dbReference>
<dbReference type="RefSeq" id="WP_238704506.1">
    <property type="nucleotide sequence ID" value="NZ_QUZT01000001.1"/>
</dbReference>
<evidence type="ECO:0000256" key="4">
    <source>
        <dbReference type="ARBA" id="ARBA00022989"/>
    </source>
</evidence>
<evidence type="ECO:0000256" key="3">
    <source>
        <dbReference type="ARBA" id="ARBA00022692"/>
    </source>
</evidence>
<evidence type="ECO:0000256" key="1">
    <source>
        <dbReference type="ARBA" id="ARBA00004651"/>
    </source>
</evidence>
<keyword evidence="5 6" id="KW-0472">Membrane</keyword>
<keyword evidence="3 6" id="KW-0812">Transmembrane</keyword>
<evidence type="ECO:0000256" key="6">
    <source>
        <dbReference type="SAM" id="Phobius"/>
    </source>
</evidence>
<sequence length="82" mass="9219">MSSSFRIPPVSPLVEADLSELVRIIWHQKRLIALVVGVCALLAVAYIFFATPRYQVSSVLRPAAINELDALNRSEIYRLPPR</sequence>
<name>A0A4Z0BDC2_9PSED</name>
<evidence type="ECO:0000259" key="7">
    <source>
        <dbReference type="Pfam" id="PF02706"/>
    </source>
</evidence>
<feature type="domain" description="Polysaccharide chain length determinant N-terminal" evidence="7">
    <location>
        <begin position="15"/>
        <end position="66"/>
    </location>
</feature>
<dbReference type="Proteomes" id="UP000297734">
    <property type="component" value="Unassembled WGS sequence"/>
</dbReference>
<comment type="subcellular location">
    <subcellularLocation>
        <location evidence="1">Cell membrane</location>
        <topology evidence="1">Multi-pass membrane protein</topology>
    </subcellularLocation>
</comment>
<feature type="transmembrane region" description="Helical" evidence="6">
    <location>
        <begin position="31"/>
        <end position="49"/>
    </location>
</feature>
<proteinExistence type="predicted"/>
<keyword evidence="4 6" id="KW-1133">Transmembrane helix</keyword>
<evidence type="ECO:0000313" key="9">
    <source>
        <dbReference type="Proteomes" id="UP000297734"/>
    </source>
</evidence>
<comment type="caution">
    <text evidence="8">The sequence shown here is derived from an EMBL/GenBank/DDBJ whole genome shotgun (WGS) entry which is preliminary data.</text>
</comment>
<gene>
    <name evidence="8" type="ORF">DYL61_00005</name>
</gene>
<keyword evidence="2" id="KW-1003">Cell membrane</keyword>